<gene>
    <name evidence="1" type="ORF">DSO57_1012534</name>
</gene>
<protein>
    <submittedName>
        <fullName evidence="1">Uncharacterized protein</fullName>
    </submittedName>
</protein>
<accession>A0ACC2SV32</accession>
<evidence type="ECO:0000313" key="2">
    <source>
        <dbReference type="Proteomes" id="UP001165960"/>
    </source>
</evidence>
<reference evidence="1" key="1">
    <citation type="submission" date="2022-04" db="EMBL/GenBank/DDBJ databases">
        <title>Genome of the entomopathogenic fungus Entomophthora muscae.</title>
        <authorList>
            <person name="Elya C."/>
            <person name="Lovett B.R."/>
            <person name="Lee E."/>
            <person name="Macias A.M."/>
            <person name="Hajek A.E."/>
            <person name="De Bivort B.L."/>
            <person name="Kasson M.T."/>
            <person name="De Fine Licht H.H."/>
            <person name="Stajich J.E."/>
        </authorList>
    </citation>
    <scope>NUCLEOTIDE SEQUENCE</scope>
    <source>
        <strain evidence="1">Berkeley</strain>
    </source>
</reference>
<dbReference type="Proteomes" id="UP001165960">
    <property type="component" value="Unassembled WGS sequence"/>
</dbReference>
<proteinExistence type="predicted"/>
<evidence type="ECO:0000313" key="1">
    <source>
        <dbReference type="EMBL" id="KAJ9066134.1"/>
    </source>
</evidence>
<comment type="caution">
    <text evidence="1">The sequence shown here is derived from an EMBL/GenBank/DDBJ whole genome shotgun (WGS) entry which is preliminary data.</text>
</comment>
<keyword evidence="2" id="KW-1185">Reference proteome</keyword>
<sequence length="108" mass="11128">MPLVQSPATASPYHQAPAFTAANAHAGERAGAPYGLSNLSHFMPEHQRPQAIVFGQPLLLQAPAPLEMDANSSSSKDVICSAIHAMDAGAAGNGACSEGNRAHVNLKL</sequence>
<dbReference type="EMBL" id="QTSX02004305">
    <property type="protein sequence ID" value="KAJ9066134.1"/>
    <property type="molecule type" value="Genomic_DNA"/>
</dbReference>
<organism evidence="1 2">
    <name type="scientific">Entomophthora muscae</name>
    <dbReference type="NCBI Taxonomy" id="34485"/>
    <lineage>
        <taxon>Eukaryota</taxon>
        <taxon>Fungi</taxon>
        <taxon>Fungi incertae sedis</taxon>
        <taxon>Zoopagomycota</taxon>
        <taxon>Entomophthoromycotina</taxon>
        <taxon>Entomophthoromycetes</taxon>
        <taxon>Entomophthorales</taxon>
        <taxon>Entomophthoraceae</taxon>
        <taxon>Entomophthora</taxon>
    </lineage>
</organism>
<name>A0ACC2SV32_9FUNG</name>